<dbReference type="AlphaFoldDB" id="A0A0F4JIJ4"/>
<comment type="caution">
    <text evidence="2">The sequence shown here is derived from an EMBL/GenBank/DDBJ whole genome shotgun (WGS) entry which is preliminary data.</text>
</comment>
<dbReference type="EMBL" id="JZWV01000349">
    <property type="protein sequence ID" value="KJY33629.1"/>
    <property type="molecule type" value="Genomic_DNA"/>
</dbReference>
<sequence>MGHESRQERTDMYENTQERPRTPASGITDGVVELRKRRPSAPAGAPGRPARSKSGAAPATPGRGPVPNTDPAPDA</sequence>
<name>A0A0F4JIJ4_9ACTN</name>
<organism evidence="2 3">
    <name type="scientific">Streptomyces katrae</name>
    <dbReference type="NCBI Taxonomy" id="68223"/>
    <lineage>
        <taxon>Bacteria</taxon>
        <taxon>Bacillati</taxon>
        <taxon>Actinomycetota</taxon>
        <taxon>Actinomycetes</taxon>
        <taxon>Kitasatosporales</taxon>
        <taxon>Streptomycetaceae</taxon>
        <taxon>Streptomyces</taxon>
    </lineage>
</organism>
<proteinExistence type="predicted"/>
<evidence type="ECO:0000313" key="3">
    <source>
        <dbReference type="Proteomes" id="UP000033551"/>
    </source>
</evidence>
<feature type="compositionally biased region" description="Basic and acidic residues" evidence="1">
    <location>
        <begin position="1"/>
        <end position="21"/>
    </location>
</feature>
<feature type="compositionally biased region" description="Low complexity" evidence="1">
    <location>
        <begin position="40"/>
        <end position="49"/>
    </location>
</feature>
<accession>A0A0F4JIJ4</accession>
<evidence type="ECO:0000256" key="1">
    <source>
        <dbReference type="SAM" id="MobiDB-lite"/>
    </source>
</evidence>
<dbReference type="STRING" id="68223.GCA_002028425_05992"/>
<feature type="region of interest" description="Disordered" evidence="1">
    <location>
        <begin position="1"/>
        <end position="75"/>
    </location>
</feature>
<evidence type="ECO:0000313" key="2">
    <source>
        <dbReference type="EMBL" id="KJY33629.1"/>
    </source>
</evidence>
<dbReference type="PATRIC" id="fig|68223.7.peg.6989"/>
<reference evidence="2 3" key="1">
    <citation type="submission" date="2015-02" db="EMBL/GenBank/DDBJ databases">
        <authorList>
            <person name="Ju K.-S."/>
            <person name="Doroghazi J.R."/>
            <person name="Metcalf W."/>
        </authorList>
    </citation>
    <scope>NUCLEOTIDE SEQUENCE [LARGE SCALE GENOMIC DNA]</scope>
    <source>
        <strain evidence="2 3">NRRL ISP-5550</strain>
    </source>
</reference>
<keyword evidence="3" id="KW-1185">Reference proteome</keyword>
<protein>
    <submittedName>
        <fullName evidence="2">Uncharacterized protein</fullName>
    </submittedName>
</protein>
<gene>
    <name evidence="2" type="ORF">VR44_13635</name>
</gene>
<dbReference type="Proteomes" id="UP000033551">
    <property type="component" value="Unassembled WGS sequence"/>
</dbReference>